<keyword evidence="1" id="KW-0808">Transferase</keyword>
<dbReference type="AlphaFoldDB" id="A0A2S2R8C4"/>
<dbReference type="PANTHER" id="PTHR47027">
    <property type="entry name" value="REVERSE TRANSCRIPTASE DOMAIN-CONTAINING PROTEIN"/>
    <property type="match status" value="1"/>
</dbReference>
<gene>
    <name evidence="1" type="ORF">g.158293</name>
</gene>
<keyword evidence="1" id="KW-0548">Nucleotidyltransferase</keyword>
<sequence length="222" mass="26101">MSIHKNPVTASANFQSHLDQLSQWYTKWRIKFNHSKSVHTTFSLKHGSCPPVTVDNIPIPMSNSVKYLGIILNKRLTCNQHIKSKRLILNSRSRSLKNLITNNKCSSLKTKLLIYKSLIKPIWSYGLQFWGTIKKSNLNQIQAYQNITLRKITNTQPYISNLTLHNDFRMKSIEEESVIFYKRFFSRLNNHENPPIQSLNSLTLPENPHRRLKRRWCRDLLN</sequence>
<dbReference type="EMBL" id="GGMS01017042">
    <property type="protein sequence ID" value="MBY86245.1"/>
    <property type="molecule type" value="Transcribed_RNA"/>
</dbReference>
<proteinExistence type="predicted"/>
<dbReference type="GO" id="GO:0003964">
    <property type="term" value="F:RNA-directed DNA polymerase activity"/>
    <property type="evidence" value="ECO:0007669"/>
    <property type="project" value="UniProtKB-KW"/>
</dbReference>
<organism evidence="1">
    <name type="scientific">Sipha flava</name>
    <name type="common">yellow sugarcane aphid</name>
    <dbReference type="NCBI Taxonomy" id="143950"/>
    <lineage>
        <taxon>Eukaryota</taxon>
        <taxon>Metazoa</taxon>
        <taxon>Ecdysozoa</taxon>
        <taxon>Arthropoda</taxon>
        <taxon>Hexapoda</taxon>
        <taxon>Insecta</taxon>
        <taxon>Pterygota</taxon>
        <taxon>Neoptera</taxon>
        <taxon>Paraneoptera</taxon>
        <taxon>Hemiptera</taxon>
        <taxon>Sternorrhyncha</taxon>
        <taxon>Aphidomorpha</taxon>
        <taxon>Aphidoidea</taxon>
        <taxon>Aphididae</taxon>
        <taxon>Sipha</taxon>
    </lineage>
</organism>
<dbReference type="PANTHER" id="PTHR47027:SF20">
    <property type="entry name" value="REVERSE TRANSCRIPTASE-LIKE PROTEIN WITH RNA-DIRECTED DNA POLYMERASE DOMAIN"/>
    <property type="match status" value="1"/>
</dbReference>
<reference evidence="1" key="1">
    <citation type="submission" date="2018-04" db="EMBL/GenBank/DDBJ databases">
        <title>Transcriptome assembly of Sipha flava.</title>
        <authorList>
            <person name="Scully E.D."/>
            <person name="Geib S.M."/>
            <person name="Palmer N.A."/>
            <person name="Koch K."/>
            <person name="Bradshaw J."/>
            <person name="Heng-Moss T."/>
            <person name="Sarath G."/>
        </authorList>
    </citation>
    <scope>NUCLEOTIDE SEQUENCE</scope>
</reference>
<dbReference type="PRINTS" id="PR01345">
    <property type="entry name" value="CERVTRCPTASE"/>
</dbReference>
<keyword evidence="1" id="KW-0695">RNA-directed DNA polymerase</keyword>
<protein>
    <submittedName>
        <fullName evidence="1">Putative RNA-directed DNA polymerase</fullName>
    </submittedName>
</protein>
<accession>A0A2S2R8C4</accession>
<name>A0A2S2R8C4_9HEMI</name>
<evidence type="ECO:0000313" key="1">
    <source>
        <dbReference type="EMBL" id="MBY86245.1"/>
    </source>
</evidence>